<evidence type="ECO:0000313" key="3">
    <source>
        <dbReference type="EMBL" id="KAK1853194.1"/>
    </source>
</evidence>
<dbReference type="Proteomes" id="UP001243330">
    <property type="component" value="Unassembled WGS sequence"/>
</dbReference>
<proteinExistence type="inferred from homology"/>
<name>A0AAD9ATG1_9PEZI</name>
<keyword evidence="4" id="KW-1185">Reference proteome</keyword>
<accession>A0AAD9ATG1</accession>
<evidence type="ECO:0000313" key="4">
    <source>
        <dbReference type="Proteomes" id="UP001243330"/>
    </source>
</evidence>
<organism evidence="3 4">
    <name type="scientific">Colletotrichum chrysophilum</name>
    <dbReference type="NCBI Taxonomy" id="1836956"/>
    <lineage>
        <taxon>Eukaryota</taxon>
        <taxon>Fungi</taxon>
        <taxon>Dikarya</taxon>
        <taxon>Ascomycota</taxon>
        <taxon>Pezizomycotina</taxon>
        <taxon>Sordariomycetes</taxon>
        <taxon>Hypocreomycetidae</taxon>
        <taxon>Glomerellales</taxon>
        <taxon>Glomerellaceae</taxon>
        <taxon>Colletotrichum</taxon>
        <taxon>Colletotrichum gloeosporioides species complex</taxon>
    </lineage>
</organism>
<dbReference type="AlphaFoldDB" id="A0AAD9ATG1"/>
<dbReference type="InterPro" id="IPR006969">
    <property type="entry name" value="Stig-like"/>
</dbReference>
<dbReference type="Pfam" id="PF04885">
    <property type="entry name" value="Stig1"/>
    <property type="match status" value="1"/>
</dbReference>
<gene>
    <name evidence="3" type="ORF">CCHR01_04124</name>
</gene>
<dbReference type="EMBL" id="JAQOWY010000059">
    <property type="protein sequence ID" value="KAK1853194.1"/>
    <property type="molecule type" value="Genomic_DNA"/>
</dbReference>
<keyword evidence="2" id="KW-0732">Signal</keyword>
<evidence type="ECO:0000256" key="1">
    <source>
        <dbReference type="ARBA" id="ARBA00006010"/>
    </source>
</evidence>
<comment type="caution">
    <text evidence="3">The sequence shown here is derived from an EMBL/GenBank/DDBJ whole genome shotgun (WGS) entry which is preliminary data.</text>
</comment>
<sequence>MYRDVAALVRAAAPAIWLRDKDAHVALDFSGSYIDLFIEPTSNEGLSVSHAVNRHNILPPVRSLLYQVIIATTHHEAVYQDKSQKCAPLHSSHISAPRSGSPVSRVNLSPQTITLAGLNEEVLTPRNPVNEAALIPPKLPATIFQFCKNLHNGKIPVDVESCVCSTSAIGMQLCEVKPWIVTYARLLPTTRRRCVDLRQDNRNCGKCNNECGLRESCVDSKCVPRVLEKPENQTAPANGTDAAYEA</sequence>
<comment type="similarity">
    <text evidence="1">Belongs to the STIG1 family.</text>
</comment>
<protein>
    <submittedName>
        <fullName evidence="3">Uncharacterized protein</fullName>
    </submittedName>
</protein>
<evidence type="ECO:0000256" key="2">
    <source>
        <dbReference type="ARBA" id="ARBA00022729"/>
    </source>
</evidence>
<reference evidence="3" key="1">
    <citation type="submission" date="2023-01" db="EMBL/GenBank/DDBJ databases">
        <title>Colletotrichum chrysophilum M932 genome sequence.</title>
        <authorList>
            <person name="Baroncelli R."/>
        </authorList>
    </citation>
    <scope>NUCLEOTIDE SEQUENCE</scope>
    <source>
        <strain evidence="3">M932</strain>
    </source>
</reference>